<comment type="similarity">
    <text evidence="2">Belongs to the bacterial solute-binding protein 2 family.</text>
</comment>
<keyword evidence="3" id="KW-0472">Membrane</keyword>
<comment type="subcellular location">
    <subcellularLocation>
        <location evidence="1">Cell envelope</location>
    </subcellularLocation>
</comment>
<feature type="domain" description="Periplasmic binding protein" evidence="4">
    <location>
        <begin position="50"/>
        <end position="305"/>
    </location>
</feature>
<reference evidence="5 6" key="1">
    <citation type="submission" date="2021-07" db="EMBL/GenBank/DDBJ databases">
        <title>Paenibacillus radiodurans sp. nov., isolated from the southeastern edge of Tengger Desert.</title>
        <authorList>
            <person name="Zhang G."/>
        </authorList>
    </citation>
    <scope>NUCLEOTIDE SEQUENCE [LARGE SCALE GENOMIC DNA]</scope>
    <source>
        <strain evidence="5 6">DT7-4</strain>
    </source>
</reference>
<dbReference type="PANTHER" id="PTHR30036">
    <property type="entry name" value="D-XYLOSE-BINDING PERIPLASMIC PROTEIN"/>
    <property type="match status" value="1"/>
</dbReference>
<protein>
    <submittedName>
        <fullName evidence="5">Substrate-binding domain-containing protein</fullName>
    </submittedName>
</protein>
<dbReference type="InterPro" id="IPR028082">
    <property type="entry name" value="Peripla_BP_I"/>
</dbReference>
<sequence>MSRGWNIAIAVLFVLFSYLLLQFFFSTQHIRELVKPAGDNGIGNGSRHVVLIAQEVDNPYWRTIEQGVREAADNYGMDVEYTGPIRIHAAEQIRLLERAIAAKPDAIMVQGINDPQQRLLIDKAAVQGIPIITVDADEPDSHRLSYIGTDNLKAGKMMGELVAQAAAGTKGSIGVLIANEQSYSQQLRLAGFRSVLSRYPELTVVDVRPSNNSRLQATREAEEMLMQHAGKIDTMIGFSALDSIGILKAAEHVHPQRLSILAFDDLAETKAAIRQCRIRATIVQRPYAMGYGAITMLNDYFQGRKPEQQRFTEATVLTSGESGSDTGGSCP</sequence>
<comment type="caution">
    <text evidence="5">The sequence shown here is derived from an EMBL/GenBank/DDBJ whole genome shotgun (WGS) entry which is preliminary data.</text>
</comment>
<dbReference type="InterPro" id="IPR025997">
    <property type="entry name" value="SBP_2_dom"/>
</dbReference>
<evidence type="ECO:0000313" key="6">
    <source>
        <dbReference type="Proteomes" id="UP000812277"/>
    </source>
</evidence>
<dbReference type="Proteomes" id="UP000812277">
    <property type="component" value="Unassembled WGS sequence"/>
</dbReference>
<feature type="transmembrane region" description="Helical" evidence="3">
    <location>
        <begin position="7"/>
        <end position="25"/>
    </location>
</feature>
<dbReference type="Gene3D" id="3.40.50.2300">
    <property type="match status" value="2"/>
</dbReference>
<evidence type="ECO:0000259" key="4">
    <source>
        <dbReference type="Pfam" id="PF13407"/>
    </source>
</evidence>
<gene>
    <name evidence="5" type="ORF">K0T92_08360</name>
</gene>
<evidence type="ECO:0000256" key="1">
    <source>
        <dbReference type="ARBA" id="ARBA00004196"/>
    </source>
</evidence>
<dbReference type="RefSeq" id="WP_219871997.1">
    <property type="nucleotide sequence ID" value="NZ_JAHZIJ010000004.1"/>
</dbReference>
<evidence type="ECO:0000256" key="3">
    <source>
        <dbReference type="SAM" id="Phobius"/>
    </source>
</evidence>
<organism evidence="5 6">
    <name type="scientific">Paenibacillus oenotherae</name>
    <dbReference type="NCBI Taxonomy" id="1435645"/>
    <lineage>
        <taxon>Bacteria</taxon>
        <taxon>Bacillati</taxon>
        <taxon>Bacillota</taxon>
        <taxon>Bacilli</taxon>
        <taxon>Bacillales</taxon>
        <taxon>Paenibacillaceae</taxon>
        <taxon>Paenibacillus</taxon>
    </lineage>
</organism>
<dbReference type="PANTHER" id="PTHR30036:SF7">
    <property type="entry name" value="ABC TRANSPORTER PERIPLASMIC-BINDING PROTEIN YPHF"/>
    <property type="match status" value="1"/>
</dbReference>
<dbReference type="InterPro" id="IPR050555">
    <property type="entry name" value="Bact_Solute-Bind_Prot2"/>
</dbReference>
<name>A0ABS7D5K6_9BACL</name>
<keyword evidence="3" id="KW-0812">Transmembrane</keyword>
<dbReference type="Pfam" id="PF13407">
    <property type="entry name" value="Peripla_BP_4"/>
    <property type="match status" value="1"/>
</dbReference>
<proteinExistence type="inferred from homology"/>
<evidence type="ECO:0000313" key="5">
    <source>
        <dbReference type="EMBL" id="MBW7474756.1"/>
    </source>
</evidence>
<keyword evidence="6" id="KW-1185">Reference proteome</keyword>
<dbReference type="EMBL" id="JAHZIJ010000004">
    <property type="protein sequence ID" value="MBW7474756.1"/>
    <property type="molecule type" value="Genomic_DNA"/>
</dbReference>
<accession>A0ABS7D5K6</accession>
<dbReference type="SUPFAM" id="SSF53822">
    <property type="entry name" value="Periplasmic binding protein-like I"/>
    <property type="match status" value="1"/>
</dbReference>
<evidence type="ECO:0000256" key="2">
    <source>
        <dbReference type="ARBA" id="ARBA00007639"/>
    </source>
</evidence>
<keyword evidence="3" id="KW-1133">Transmembrane helix</keyword>